<dbReference type="EMBL" id="KN818498">
    <property type="protein sequence ID" value="KIL55580.1"/>
    <property type="molecule type" value="Genomic_DNA"/>
</dbReference>
<dbReference type="HOGENOM" id="CLU_149057_0_0_1"/>
<evidence type="ECO:0000313" key="1">
    <source>
        <dbReference type="EMBL" id="KIL55580.1"/>
    </source>
</evidence>
<name>A0A0C2RYZ2_AMAMK</name>
<gene>
    <name evidence="1" type="ORF">M378DRAFT_43348</name>
</gene>
<dbReference type="AlphaFoldDB" id="A0A0C2RYZ2"/>
<keyword evidence="2" id="KW-1185">Reference proteome</keyword>
<accession>A0A0C2RYZ2</accession>
<dbReference type="STRING" id="946122.A0A0C2RYZ2"/>
<dbReference type="InParanoid" id="A0A0C2RYZ2"/>
<feature type="non-terminal residue" evidence="1">
    <location>
        <position position="1"/>
    </location>
</feature>
<sequence length="117" mass="13587">GQRGRRKPQQPTYYPATLKPDDYSVKGCDHPDIDIDQINSPDTLEYQHNLRVLLQSTSKRSFNKNRLLTGIVRPSICLGFHQTKMFKVPRCFSLDIMHLFNLNLTQLLISIWRNSAD</sequence>
<proteinExistence type="predicted"/>
<dbReference type="OrthoDB" id="2669721at2759"/>
<feature type="non-terminal residue" evidence="1">
    <location>
        <position position="117"/>
    </location>
</feature>
<dbReference type="Proteomes" id="UP000054549">
    <property type="component" value="Unassembled WGS sequence"/>
</dbReference>
<protein>
    <submittedName>
        <fullName evidence="1">Uncharacterized protein</fullName>
    </submittedName>
</protein>
<reference evidence="1 2" key="1">
    <citation type="submission" date="2014-04" db="EMBL/GenBank/DDBJ databases">
        <title>Evolutionary Origins and Diversification of the Mycorrhizal Mutualists.</title>
        <authorList>
            <consortium name="DOE Joint Genome Institute"/>
            <consortium name="Mycorrhizal Genomics Consortium"/>
            <person name="Kohler A."/>
            <person name="Kuo A."/>
            <person name="Nagy L.G."/>
            <person name="Floudas D."/>
            <person name="Copeland A."/>
            <person name="Barry K.W."/>
            <person name="Cichocki N."/>
            <person name="Veneault-Fourrey C."/>
            <person name="LaButti K."/>
            <person name="Lindquist E.A."/>
            <person name="Lipzen A."/>
            <person name="Lundell T."/>
            <person name="Morin E."/>
            <person name="Murat C."/>
            <person name="Riley R."/>
            <person name="Ohm R."/>
            <person name="Sun H."/>
            <person name="Tunlid A."/>
            <person name="Henrissat B."/>
            <person name="Grigoriev I.V."/>
            <person name="Hibbett D.S."/>
            <person name="Martin F."/>
        </authorList>
    </citation>
    <scope>NUCLEOTIDE SEQUENCE [LARGE SCALE GENOMIC DNA]</scope>
    <source>
        <strain evidence="1 2">Koide BX008</strain>
    </source>
</reference>
<organism evidence="1 2">
    <name type="scientific">Amanita muscaria (strain Koide BX008)</name>
    <dbReference type="NCBI Taxonomy" id="946122"/>
    <lineage>
        <taxon>Eukaryota</taxon>
        <taxon>Fungi</taxon>
        <taxon>Dikarya</taxon>
        <taxon>Basidiomycota</taxon>
        <taxon>Agaricomycotina</taxon>
        <taxon>Agaricomycetes</taxon>
        <taxon>Agaricomycetidae</taxon>
        <taxon>Agaricales</taxon>
        <taxon>Pluteineae</taxon>
        <taxon>Amanitaceae</taxon>
        <taxon>Amanita</taxon>
    </lineage>
</organism>
<evidence type="ECO:0000313" key="2">
    <source>
        <dbReference type="Proteomes" id="UP000054549"/>
    </source>
</evidence>